<accession>A0ABU3H4U7</accession>
<evidence type="ECO:0008006" key="3">
    <source>
        <dbReference type="Google" id="ProtNLM"/>
    </source>
</evidence>
<gene>
    <name evidence="1" type="ORF">J2Z22_001270</name>
</gene>
<protein>
    <recommendedName>
        <fullName evidence="3">Small, acid-soluble spore protein, alpha/beta type</fullName>
    </recommendedName>
</protein>
<sequence>MRDRNRNARYRQKRQDVLAGVVLEKKYGFEFGVNSEMKLETLRRMNEGAAHSPALKDQFSK</sequence>
<evidence type="ECO:0000313" key="2">
    <source>
        <dbReference type="Proteomes" id="UP001248709"/>
    </source>
</evidence>
<name>A0ABU3H4U7_9BACL</name>
<dbReference type="Proteomes" id="UP001248709">
    <property type="component" value="Unassembled WGS sequence"/>
</dbReference>
<dbReference type="RefSeq" id="WP_025698829.1">
    <property type="nucleotide sequence ID" value="NZ_JAUSUY010000004.1"/>
</dbReference>
<reference evidence="1 2" key="1">
    <citation type="submission" date="2023-07" db="EMBL/GenBank/DDBJ databases">
        <title>Genomic Encyclopedia of Type Strains, Phase IV (KMG-IV): sequencing the most valuable type-strain genomes for metagenomic binning, comparative biology and taxonomic classification.</title>
        <authorList>
            <person name="Goeker M."/>
        </authorList>
    </citation>
    <scope>NUCLEOTIDE SEQUENCE [LARGE SCALE GENOMIC DNA]</scope>
    <source>
        <strain evidence="1 2">T98</strain>
    </source>
</reference>
<evidence type="ECO:0000313" key="1">
    <source>
        <dbReference type="EMBL" id="MDT3425751.1"/>
    </source>
</evidence>
<dbReference type="EMBL" id="JAUSUY010000004">
    <property type="protein sequence ID" value="MDT3425751.1"/>
    <property type="molecule type" value="Genomic_DNA"/>
</dbReference>
<proteinExistence type="predicted"/>
<keyword evidence="2" id="KW-1185">Reference proteome</keyword>
<organism evidence="1 2">
    <name type="scientific">Paenibacillus forsythiae</name>
    <dbReference type="NCBI Taxonomy" id="365616"/>
    <lineage>
        <taxon>Bacteria</taxon>
        <taxon>Bacillati</taxon>
        <taxon>Bacillota</taxon>
        <taxon>Bacilli</taxon>
        <taxon>Bacillales</taxon>
        <taxon>Paenibacillaceae</taxon>
        <taxon>Paenibacillus</taxon>
    </lineage>
</organism>
<comment type="caution">
    <text evidence="1">The sequence shown here is derived from an EMBL/GenBank/DDBJ whole genome shotgun (WGS) entry which is preliminary data.</text>
</comment>